<dbReference type="eggNOG" id="COG1404">
    <property type="taxonomic scope" value="Bacteria"/>
</dbReference>
<dbReference type="EMBL" id="ADGQ01000062">
    <property type="protein sequence ID" value="EFM64297.1"/>
    <property type="molecule type" value="Genomic_DNA"/>
</dbReference>
<reference evidence="8 9" key="1">
    <citation type="submission" date="2010-08" db="EMBL/GenBank/DDBJ databases">
        <authorList>
            <person name="Harkins D.M."/>
            <person name="Madupu R."/>
            <person name="Durkin A.S."/>
            <person name="Torralba M."/>
            <person name="Methe B."/>
            <person name="Sutton G.G."/>
            <person name="Nelson K.E."/>
        </authorList>
    </citation>
    <scope>NUCLEOTIDE SEQUENCE [LARGE SCALE GENOMIC DNA]</scope>
    <source>
        <strain evidence="8 9">DSM 17678</strain>
    </source>
</reference>
<evidence type="ECO:0000256" key="2">
    <source>
        <dbReference type="ARBA" id="ARBA00022670"/>
    </source>
</evidence>
<dbReference type="Proteomes" id="UP000003244">
    <property type="component" value="Unassembled WGS sequence"/>
</dbReference>
<dbReference type="eggNOG" id="COG4412">
    <property type="taxonomic scope" value="Bacteria"/>
</dbReference>
<dbReference type="SUPFAM" id="SSF52743">
    <property type="entry name" value="Subtilisin-like"/>
    <property type="match status" value="1"/>
</dbReference>
<dbReference type="PROSITE" id="PS51892">
    <property type="entry name" value="SUBTILASE"/>
    <property type="match status" value="1"/>
</dbReference>
<keyword evidence="2 6" id="KW-0645">Protease</keyword>
<dbReference type="GO" id="GO:0004252">
    <property type="term" value="F:serine-type endopeptidase activity"/>
    <property type="evidence" value="ECO:0007669"/>
    <property type="project" value="UniProtKB-UniRule"/>
</dbReference>
<dbReference type="Gene3D" id="2.60.40.1120">
    <property type="entry name" value="Carboxypeptidase-like, regulatory domain"/>
    <property type="match status" value="2"/>
</dbReference>
<feature type="domain" description="Peptidase S8/S53" evidence="7">
    <location>
        <begin position="213"/>
        <end position="504"/>
    </location>
</feature>
<dbReference type="InterPro" id="IPR023828">
    <property type="entry name" value="Peptidase_S8_Ser-AS"/>
</dbReference>
<dbReference type="RefSeq" id="WP_007790289.1">
    <property type="nucleotide sequence ID" value="NZ_ADGQ01000062.1"/>
</dbReference>
<evidence type="ECO:0000256" key="3">
    <source>
        <dbReference type="ARBA" id="ARBA00022801"/>
    </source>
</evidence>
<dbReference type="InterPro" id="IPR051048">
    <property type="entry name" value="Peptidase_S8/S53_subtilisin"/>
</dbReference>
<dbReference type="PROSITE" id="PS00138">
    <property type="entry name" value="SUBTILASE_SER"/>
    <property type="match status" value="1"/>
</dbReference>
<dbReference type="SUPFAM" id="SSF49464">
    <property type="entry name" value="Carboxypeptidase regulatory domain-like"/>
    <property type="match status" value="2"/>
</dbReference>
<dbReference type="GeneID" id="84801544"/>
<evidence type="ECO:0000313" key="9">
    <source>
        <dbReference type="Proteomes" id="UP000003244"/>
    </source>
</evidence>
<evidence type="ECO:0000256" key="6">
    <source>
        <dbReference type="PROSITE-ProRule" id="PRU01240"/>
    </source>
</evidence>
<evidence type="ECO:0000256" key="1">
    <source>
        <dbReference type="ARBA" id="ARBA00011073"/>
    </source>
</evidence>
<dbReference type="InterPro" id="IPR036852">
    <property type="entry name" value="Peptidase_S8/S53_dom_sf"/>
</dbReference>
<evidence type="ECO:0000256" key="4">
    <source>
        <dbReference type="ARBA" id="ARBA00022825"/>
    </source>
</evidence>
<dbReference type="PRINTS" id="PR00723">
    <property type="entry name" value="SUBTILISIN"/>
</dbReference>
<dbReference type="InterPro" id="IPR000209">
    <property type="entry name" value="Peptidase_S8/S53_dom"/>
</dbReference>
<dbReference type="AlphaFoldDB" id="E0E464"/>
<keyword evidence="3 6" id="KW-0378">Hydrolase</keyword>
<dbReference type="PANTHER" id="PTHR43399">
    <property type="entry name" value="SUBTILISIN-RELATED"/>
    <property type="match status" value="1"/>
</dbReference>
<evidence type="ECO:0000259" key="7">
    <source>
        <dbReference type="Pfam" id="PF00082"/>
    </source>
</evidence>
<proteinExistence type="inferred from homology"/>
<gene>
    <name evidence="8" type="ORF">HMPREF0634_0109</name>
</gene>
<feature type="active site" description="Charge relay system" evidence="5 6">
    <location>
        <position position="271"/>
    </location>
</feature>
<feature type="active site" description="Charge relay system" evidence="5 6">
    <location>
        <position position="452"/>
    </location>
</feature>
<sequence>MVKLGGITSAKKNKKSCLTLILATCMIITNYSGSIIAHKSSENIVQVRGMSSDDVITDALKAKLNKTDGYIDSMVYFKDDTSNEDIQKLSKTIKTEESKDDKDRKAVIAQLSQTAMESQDGVLDWLEQEKESGNVKSYESFYIINAIHLKSKANLIEKLASHPNIRKIDINQKIQADNPIDKQPSNLESNRDEIEWNLKNIGADLAWNQGVRGQGVTVGIMDSAVDANHPALKRKFKGYDQSTNRVNFDNSNYFDAIQGKQDTSGVLDMAHGSHCTGIVLGSELNSSGEEFNRIGVAPDAQWINARIFDSNYKNVEQSSFIRAAEWMLAPGNDPSKAPQIINNSWGGSQYLTDTWFKSTVDRWRQAHILPVFAAGNQMPGESLPGDSSIVIPASYPESFAVGAVDIMGNLASFSKRGPSLFDTSLTKPEISAPGVNVRSSIKDTYAYMSGTSMAAPHVAGVAALVKSAKQNLNDREIQKILEETATPKTDSYYKTAPNNGYGHGIVNAYAAVVKAMDKEIGTIRGKVTSDGKPVEAEISVEGTDIKVKSSSSSGEFFLVYPSEGDIKISCKAFGYNSIDKTIKINKENTTHVDFDMVKKPTKNLEGSVSDKSGTKLSDVNVYLVEDATTEIELTGNDGRFSIKDVPVGEYTLRAFKHGYKFYEKKVTLDENSSDFDINLEDKNDLDEVELYYDNGKENENGKNQVVGINGDLGVAVSFKPKKKATLSKVKVRFASDIENTGTSAMISVVKFDKNNRIKTLLMPLKVRHLNVFGDTEIDLEKYNIQVDGEYYVVIEPDKDTNKSIVVALDRTASKMKKYSYQVDRGYFRSYDSLDNKKGALMIRSIISYEEGASDIDYDSNGDDQKHK</sequence>
<accession>E0E464</accession>
<keyword evidence="9" id="KW-1185">Reference proteome</keyword>
<dbReference type="GO" id="GO:0006508">
    <property type="term" value="P:proteolysis"/>
    <property type="evidence" value="ECO:0007669"/>
    <property type="project" value="UniProtKB-KW"/>
</dbReference>
<dbReference type="Gene3D" id="3.40.50.200">
    <property type="entry name" value="Peptidase S8/S53 domain"/>
    <property type="match status" value="1"/>
</dbReference>
<keyword evidence="4 6" id="KW-0720">Serine protease</keyword>
<evidence type="ECO:0000256" key="5">
    <source>
        <dbReference type="PIRSR" id="PIRSR615500-1"/>
    </source>
</evidence>
<dbReference type="InterPro" id="IPR008969">
    <property type="entry name" value="CarboxyPept-like_regulatory"/>
</dbReference>
<protein>
    <submittedName>
        <fullName evidence="8">Peptidase, S8/S53 family</fullName>
        <ecNumber evidence="8">3.4.21.-</ecNumber>
    </submittedName>
</protein>
<feature type="non-terminal residue" evidence="8">
    <location>
        <position position="867"/>
    </location>
</feature>
<dbReference type="PROSITE" id="PS00137">
    <property type="entry name" value="SUBTILASE_HIS"/>
    <property type="match status" value="1"/>
</dbReference>
<dbReference type="InterPro" id="IPR015500">
    <property type="entry name" value="Peptidase_S8_subtilisin-rel"/>
</dbReference>
<dbReference type="EC" id="3.4.21.-" evidence="8"/>
<feature type="active site" description="Charge relay system" evidence="5 6">
    <location>
        <position position="222"/>
    </location>
</feature>
<comment type="similarity">
    <text evidence="1 6">Belongs to the peptidase S8 family.</text>
</comment>
<dbReference type="Pfam" id="PF13715">
    <property type="entry name" value="CarbopepD_reg_2"/>
    <property type="match status" value="1"/>
</dbReference>
<evidence type="ECO:0000313" key="8">
    <source>
        <dbReference type="EMBL" id="EFM64297.1"/>
    </source>
</evidence>
<organism evidence="8 9">
    <name type="scientific">Peptostreptococcus stomatis DSM 17678</name>
    <dbReference type="NCBI Taxonomy" id="596315"/>
    <lineage>
        <taxon>Bacteria</taxon>
        <taxon>Bacillati</taxon>
        <taxon>Bacillota</taxon>
        <taxon>Clostridia</taxon>
        <taxon>Peptostreptococcales</taxon>
        <taxon>Peptostreptococcaceae</taxon>
        <taxon>Peptostreptococcus</taxon>
    </lineage>
</organism>
<dbReference type="PANTHER" id="PTHR43399:SF4">
    <property type="entry name" value="CELL WALL-ASSOCIATED PROTEASE"/>
    <property type="match status" value="1"/>
</dbReference>
<dbReference type="InterPro" id="IPR022398">
    <property type="entry name" value="Peptidase_S8_His-AS"/>
</dbReference>
<dbReference type="Pfam" id="PF00082">
    <property type="entry name" value="Peptidase_S8"/>
    <property type="match status" value="1"/>
</dbReference>
<dbReference type="STRING" id="596315.HMPREF0634_0109"/>
<name>E0E464_9FIRM</name>
<comment type="caution">
    <text evidence="8">The sequence shown here is derived from an EMBL/GenBank/DDBJ whole genome shotgun (WGS) entry which is preliminary data.</text>
</comment>
<dbReference type="OrthoDB" id="9798386at2"/>